<dbReference type="EMBL" id="MSCO01000002">
    <property type="protein sequence ID" value="PQJ85218.1"/>
    <property type="molecule type" value="Genomic_DNA"/>
</dbReference>
<proteinExistence type="predicted"/>
<evidence type="ECO:0000313" key="1">
    <source>
        <dbReference type="EMBL" id="PQJ85218.1"/>
    </source>
</evidence>
<sequence>MEPFTNEKFNILMSDLIQDAFYVKGRPNRGRIATIRQISEVIIRKILNYSQEEFVTLGNHKVSEELKLSGNEHPLLNEAIKYIKKHGNDCSHTQLILDVSDEALAKAEEHLFNLYSYIFFNFFKKNTFGSNDEIMRLFSALPPKVRYTTLRTLYESYDSHNVNVIDKLVLSMLKAFGEKKAMDWIFDNEVKLLVLDTSGITRGSIGNHQNMYDLCLERVAEVSNVIKRNGPLYKSFEQATEFYKSLDRLSSNSPENIEFNSLMDFAYLGRLSETNPRLDKISEYFIVG</sequence>
<dbReference type="Proteomes" id="UP000239263">
    <property type="component" value="Unassembled WGS sequence"/>
</dbReference>
<comment type="caution">
    <text evidence="1">The sequence shown here is derived from an EMBL/GenBank/DDBJ whole genome shotgun (WGS) entry which is preliminary data.</text>
</comment>
<reference evidence="1 2" key="1">
    <citation type="submission" date="2016-12" db="EMBL/GenBank/DDBJ databases">
        <title>Diversity of luminous bacteria.</title>
        <authorList>
            <person name="Yoshizawa S."/>
            <person name="Kogure K."/>
        </authorList>
    </citation>
    <scope>NUCLEOTIDE SEQUENCE [LARGE SCALE GENOMIC DNA]</scope>
    <source>
        <strain evidence="1 2">ATCC 33715</strain>
    </source>
</reference>
<evidence type="ECO:0000313" key="2">
    <source>
        <dbReference type="Proteomes" id="UP000239263"/>
    </source>
</evidence>
<name>A0A2S7X5E5_9GAMM</name>
<dbReference type="OrthoDB" id="2215378at2"/>
<evidence type="ECO:0008006" key="3">
    <source>
        <dbReference type="Google" id="ProtNLM"/>
    </source>
</evidence>
<protein>
    <recommendedName>
        <fullName evidence="3">DUF4145 domain-containing protein</fullName>
    </recommendedName>
</protein>
<gene>
    <name evidence="1" type="ORF">BTO22_13055</name>
</gene>
<accession>A0A2S7X5E5</accession>
<organism evidence="1 2">
    <name type="scientific">Aliivibrio sifiae</name>
    <dbReference type="NCBI Taxonomy" id="566293"/>
    <lineage>
        <taxon>Bacteria</taxon>
        <taxon>Pseudomonadati</taxon>
        <taxon>Pseudomonadota</taxon>
        <taxon>Gammaproteobacteria</taxon>
        <taxon>Vibrionales</taxon>
        <taxon>Vibrionaceae</taxon>
        <taxon>Aliivibrio</taxon>
    </lineage>
</organism>
<dbReference type="AlphaFoldDB" id="A0A2S7X5E5"/>